<accession>A0A3P7HZX4</accession>
<dbReference type="OrthoDB" id="8625101at2759"/>
<evidence type="ECO:0000313" key="2">
    <source>
        <dbReference type="Proteomes" id="UP000270094"/>
    </source>
</evidence>
<dbReference type="EMBL" id="UYYB01001387">
    <property type="protein sequence ID" value="VDM65780.1"/>
    <property type="molecule type" value="Genomic_DNA"/>
</dbReference>
<reference evidence="1 2" key="1">
    <citation type="submission" date="2018-11" db="EMBL/GenBank/DDBJ databases">
        <authorList>
            <consortium name="Pathogen Informatics"/>
        </authorList>
    </citation>
    <scope>NUCLEOTIDE SEQUENCE [LARGE SCALE GENOMIC DNA]</scope>
</reference>
<proteinExistence type="predicted"/>
<keyword evidence="2" id="KW-1185">Reference proteome</keyword>
<organism evidence="1 2">
    <name type="scientific">Strongylus vulgaris</name>
    <name type="common">Blood worm</name>
    <dbReference type="NCBI Taxonomy" id="40348"/>
    <lineage>
        <taxon>Eukaryota</taxon>
        <taxon>Metazoa</taxon>
        <taxon>Ecdysozoa</taxon>
        <taxon>Nematoda</taxon>
        <taxon>Chromadorea</taxon>
        <taxon>Rhabditida</taxon>
        <taxon>Rhabditina</taxon>
        <taxon>Rhabditomorpha</taxon>
        <taxon>Strongyloidea</taxon>
        <taxon>Strongylidae</taxon>
        <taxon>Strongylus</taxon>
    </lineage>
</organism>
<dbReference type="AlphaFoldDB" id="A0A3P7HZX4"/>
<dbReference type="Proteomes" id="UP000270094">
    <property type="component" value="Unassembled WGS sequence"/>
</dbReference>
<gene>
    <name evidence="1" type="ORF">SVUK_LOCUS778</name>
</gene>
<evidence type="ECO:0000313" key="1">
    <source>
        <dbReference type="EMBL" id="VDM65780.1"/>
    </source>
</evidence>
<name>A0A3P7HZX4_STRVU</name>
<sequence length="172" mass="19141">MSDLLTAEIVQLIAAARATIGTNKSTESARPIDIAQPNCVYIETIIAHSSCGENCMRAVPIELWGIRREWDSQQTGLAPLFLKNAIRSHLHFSQLNSWISTLNGHLPDGVCCTYRISSHGREFTSTDVVNEHTFPVCRMDRQSILVVTVKYIKAENMPLPIGLCLTLGQVYK</sequence>
<protein>
    <submittedName>
        <fullName evidence="1">Uncharacterized protein</fullName>
    </submittedName>
</protein>